<reference evidence="2" key="1">
    <citation type="submission" date="2016-10" db="EMBL/GenBank/DDBJ databases">
        <authorList>
            <person name="Varghese N."/>
            <person name="Submissions S."/>
        </authorList>
    </citation>
    <scope>NUCLEOTIDE SEQUENCE [LARGE SCALE GENOMIC DNA]</scope>
    <source>
        <strain evidence="2">DSM 21620</strain>
    </source>
</reference>
<dbReference type="InterPro" id="IPR003749">
    <property type="entry name" value="ThiS/MoaD-like"/>
</dbReference>
<protein>
    <submittedName>
        <fullName evidence="1">Sulfur carrier protein</fullName>
    </submittedName>
</protein>
<dbReference type="Gene3D" id="3.10.20.30">
    <property type="match status" value="1"/>
</dbReference>
<accession>A0A1G6TAR7</accession>
<dbReference type="OrthoDB" id="9798559at2"/>
<dbReference type="InterPro" id="IPR010035">
    <property type="entry name" value="Thi_S"/>
</dbReference>
<dbReference type="Proteomes" id="UP000198666">
    <property type="component" value="Unassembled WGS sequence"/>
</dbReference>
<dbReference type="PANTHER" id="PTHR34472">
    <property type="entry name" value="SULFUR CARRIER PROTEIN THIS"/>
    <property type="match status" value="1"/>
</dbReference>
<dbReference type="InterPro" id="IPR012675">
    <property type="entry name" value="Beta-grasp_dom_sf"/>
</dbReference>
<gene>
    <name evidence="1" type="ORF">SAMN05421663_10898</name>
</gene>
<dbReference type="CDD" id="cd00565">
    <property type="entry name" value="Ubl_ThiS"/>
    <property type="match status" value="1"/>
</dbReference>
<dbReference type="AlphaFoldDB" id="A0A1G6TAR7"/>
<dbReference type="Pfam" id="PF02597">
    <property type="entry name" value="ThiS"/>
    <property type="match status" value="1"/>
</dbReference>
<organism evidence="1 2">
    <name type="scientific">Terribacillus halophilus</name>
    <dbReference type="NCBI Taxonomy" id="361279"/>
    <lineage>
        <taxon>Bacteria</taxon>
        <taxon>Bacillati</taxon>
        <taxon>Bacillota</taxon>
        <taxon>Bacilli</taxon>
        <taxon>Bacillales</taxon>
        <taxon>Bacillaceae</taxon>
        <taxon>Terribacillus</taxon>
    </lineage>
</organism>
<name>A0A1G6TAR7_9BACI</name>
<dbReference type="STRING" id="361279.SAMN05421663_10898"/>
<dbReference type="EMBL" id="FMZB01000008">
    <property type="protein sequence ID" value="SDD25646.1"/>
    <property type="molecule type" value="Genomic_DNA"/>
</dbReference>
<evidence type="ECO:0000313" key="2">
    <source>
        <dbReference type="Proteomes" id="UP000198666"/>
    </source>
</evidence>
<proteinExistence type="predicted"/>
<dbReference type="SUPFAM" id="SSF54285">
    <property type="entry name" value="MoaD/ThiS"/>
    <property type="match status" value="1"/>
</dbReference>
<keyword evidence="2" id="KW-1185">Reference proteome</keyword>
<dbReference type="RefSeq" id="WP_093727932.1">
    <property type="nucleotide sequence ID" value="NZ_FMZB01000008.1"/>
</dbReference>
<sequence length="67" mass="7315">MSIKLNGREHELSADIQNVAQLLGSLSLENRIVIVELNKEIISKSAYADQPVRDGDKVELVHFVGGG</sequence>
<dbReference type="PANTHER" id="PTHR34472:SF1">
    <property type="entry name" value="SULFUR CARRIER PROTEIN THIS"/>
    <property type="match status" value="1"/>
</dbReference>
<dbReference type="NCBIfam" id="TIGR01683">
    <property type="entry name" value="thiS"/>
    <property type="match status" value="1"/>
</dbReference>
<dbReference type="InterPro" id="IPR016155">
    <property type="entry name" value="Mopterin_synth/thiamin_S_b"/>
</dbReference>
<evidence type="ECO:0000313" key="1">
    <source>
        <dbReference type="EMBL" id="SDD25646.1"/>
    </source>
</evidence>